<dbReference type="GO" id="GO:0005886">
    <property type="term" value="C:plasma membrane"/>
    <property type="evidence" value="ECO:0007669"/>
    <property type="project" value="TreeGrafter"/>
</dbReference>
<dbReference type="SMART" id="SM00563">
    <property type="entry name" value="PlsC"/>
    <property type="match status" value="1"/>
</dbReference>
<dbReference type="GO" id="GO:0006654">
    <property type="term" value="P:phosphatidic acid biosynthetic process"/>
    <property type="evidence" value="ECO:0007669"/>
    <property type="project" value="TreeGrafter"/>
</dbReference>
<name>A0A4R8UE16_9MICO</name>
<dbReference type="PANTHER" id="PTHR10434:SF11">
    <property type="entry name" value="1-ACYL-SN-GLYCEROL-3-PHOSPHATE ACYLTRANSFERASE"/>
    <property type="match status" value="1"/>
</dbReference>
<reference evidence="4 5" key="1">
    <citation type="submission" date="2019-03" db="EMBL/GenBank/DDBJ databases">
        <title>Genomics of glacier-inhabiting Cryobacterium strains.</title>
        <authorList>
            <person name="Liu Q."/>
            <person name="Xin Y.-H."/>
        </authorList>
    </citation>
    <scope>NUCLEOTIDE SEQUENCE [LARGE SCALE GENOMIC DNA]</scope>
    <source>
        <strain evidence="4 5">Sr47</strain>
    </source>
</reference>
<sequence length="297" mass="32233">MITLCTLPCYGPLLRPAEPAPGIHIPSHAYERRYRRGVTAASPDPDVVDEAAAPERANRPGFVYFLGYGIMAPIARLVFRPHITGRENIPKTGRVILASNHLSFIDSLVIPLTAPRPVQFLAKSSYFTGTGFRGWVSRTFFTAIGAVGVERGAGQAAQDALDAGRRILESDSAFAIYPEGTRSLDGRLYRGRTGVAWLALTTNSVVVPVGLIGTQEIQPVGAKFPRIRRVTVKFGEPIDVGKHGTADSGRARRRATDEIMAAIHDLTGQELANAYNETPPTGVVQRVAQAILRPERR</sequence>
<dbReference type="CDD" id="cd07989">
    <property type="entry name" value="LPLAT_AGPAT-like"/>
    <property type="match status" value="1"/>
</dbReference>
<dbReference type="OrthoDB" id="9808424at2"/>
<dbReference type="SUPFAM" id="SSF69593">
    <property type="entry name" value="Glycerol-3-phosphate (1)-acyltransferase"/>
    <property type="match status" value="1"/>
</dbReference>
<feature type="domain" description="Phospholipid/glycerol acyltransferase" evidence="3">
    <location>
        <begin position="95"/>
        <end position="214"/>
    </location>
</feature>
<dbReference type="Proteomes" id="UP000297866">
    <property type="component" value="Unassembled WGS sequence"/>
</dbReference>
<evidence type="ECO:0000313" key="4">
    <source>
        <dbReference type="EMBL" id="TFB47627.1"/>
    </source>
</evidence>
<dbReference type="InterPro" id="IPR002123">
    <property type="entry name" value="Plipid/glycerol_acylTrfase"/>
</dbReference>
<proteinExistence type="predicted"/>
<keyword evidence="5" id="KW-1185">Reference proteome</keyword>
<comment type="caution">
    <text evidence="4">The sequence shown here is derived from an EMBL/GenBank/DDBJ whole genome shotgun (WGS) entry which is preliminary data.</text>
</comment>
<accession>A0A4R8UE16</accession>
<evidence type="ECO:0000313" key="5">
    <source>
        <dbReference type="Proteomes" id="UP000297866"/>
    </source>
</evidence>
<dbReference type="PANTHER" id="PTHR10434">
    <property type="entry name" value="1-ACYL-SN-GLYCEROL-3-PHOSPHATE ACYLTRANSFERASE"/>
    <property type="match status" value="1"/>
</dbReference>
<organism evidence="4 5">
    <name type="scientific">Cryobacterium tagatosivorans</name>
    <dbReference type="NCBI Taxonomy" id="1259199"/>
    <lineage>
        <taxon>Bacteria</taxon>
        <taxon>Bacillati</taxon>
        <taxon>Actinomycetota</taxon>
        <taxon>Actinomycetes</taxon>
        <taxon>Micrococcales</taxon>
        <taxon>Microbacteriaceae</taxon>
        <taxon>Cryobacterium</taxon>
    </lineage>
</organism>
<evidence type="ECO:0000256" key="1">
    <source>
        <dbReference type="ARBA" id="ARBA00022679"/>
    </source>
</evidence>
<keyword evidence="1 4" id="KW-0808">Transferase</keyword>
<keyword evidence="2 4" id="KW-0012">Acyltransferase</keyword>
<evidence type="ECO:0000256" key="2">
    <source>
        <dbReference type="ARBA" id="ARBA00023315"/>
    </source>
</evidence>
<dbReference type="EMBL" id="SOEZ01000071">
    <property type="protein sequence ID" value="TFB47627.1"/>
    <property type="molecule type" value="Genomic_DNA"/>
</dbReference>
<dbReference type="Pfam" id="PF01553">
    <property type="entry name" value="Acyltransferase"/>
    <property type="match status" value="1"/>
</dbReference>
<dbReference type="AlphaFoldDB" id="A0A4R8UE16"/>
<dbReference type="GO" id="GO:0003841">
    <property type="term" value="F:1-acylglycerol-3-phosphate O-acyltransferase activity"/>
    <property type="evidence" value="ECO:0007669"/>
    <property type="project" value="TreeGrafter"/>
</dbReference>
<evidence type="ECO:0000259" key="3">
    <source>
        <dbReference type="SMART" id="SM00563"/>
    </source>
</evidence>
<protein>
    <submittedName>
        <fullName evidence="4">1-acyl-sn-glycerol-3-phosphate acyltransferase</fullName>
    </submittedName>
</protein>
<gene>
    <name evidence="4" type="ORF">E3O23_14710</name>
</gene>